<evidence type="ECO:0000313" key="2">
    <source>
        <dbReference type="EMBL" id="KAJ4794835.1"/>
    </source>
</evidence>
<proteinExistence type="predicted"/>
<evidence type="ECO:0000259" key="1">
    <source>
        <dbReference type="Pfam" id="PF13966"/>
    </source>
</evidence>
<feature type="domain" description="Reverse transcriptase zinc-binding" evidence="1">
    <location>
        <begin position="27"/>
        <end position="108"/>
    </location>
</feature>
<protein>
    <recommendedName>
        <fullName evidence="1">Reverse transcriptase zinc-binding domain-containing protein</fullName>
    </recommendedName>
</protein>
<dbReference type="Proteomes" id="UP001140206">
    <property type="component" value="Chromosome 2"/>
</dbReference>
<sequence>MPGLLPYPPNQTLPDQIHSEISPDQLTSSSVYKFINLNPKVNSEIYHILSLEIPPRVLTFTWQLLHDKLATIDNLQLRGMTLVNRCPLCLLACESATHLANHCPFFLEVKQLVFNSLALTIQTTAPTQSLLVDQTISQKHKGILAIICYIVWRERCTRIFKNCTNTASFLKALILEEWCTLHPN</sequence>
<dbReference type="EMBL" id="JAMFTS010000002">
    <property type="protein sequence ID" value="KAJ4794835.1"/>
    <property type="molecule type" value="Genomic_DNA"/>
</dbReference>
<gene>
    <name evidence="2" type="ORF">LUZ62_046081</name>
</gene>
<reference evidence="2" key="1">
    <citation type="submission" date="2022-08" db="EMBL/GenBank/DDBJ databases">
        <authorList>
            <person name="Marques A."/>
        </authorList>
    </citation>
    <scope>NUCLEOTIDE SEQUENCE</scope>
    <source>
        <strain evidence="2">RhyPub2mFocal</strain>
        <tissue evidence="2">Leaves</tissue>
    </source>
</reference>
<organism evidence="2 3">
    <name type="scientific">Rhynchospora pubera</name>
    <dbReference type="NCBI Taxonomy" id="906938"/>
    <lineage>
        <taxon>Eukaryota</taxon>
        <taxon>Viridiplantae</taxon>
        <taxon>Streptophyta</taxon>
        <taxon>Embryophyta</taxon>
        <taxon>Tracheophyta</taxon>
        <taxon>Spermatophyta</taxon>
        <taxon>Magnoliopsida</taxon>
        <taxon>Liliopsida</taxon>
        <taxon>Poales</taxon>
        <taxon>Cyperaceae</taxon>
        <taxon>Cyperoideae</taxon>
        <taxon>Rhynchosporeae</taxon>
        <taxon>Rhynchospora</taxon>
    </lineage>
</organism>
<accession>A0AAV8FTH9</accession>
<comment type="caution">
    <text evidence="2">The sequence shown here is derived from an EMBL/GenBank/DDBJ whole genome shotgun (WGS) entry which is preliminary data.</text>
</comment>
<dbReference type="AlphaFoldDB" id="A0AAV8FTH9"/>
<evidence type="ECO:0000313" key="3">
    <source>
        <dbReference type="Proteomes" id="UP001140206"/>
    </source>
</evidence>
<dbReference type="Pfam" id="PF13966">
    <property type="entry name" value="zf-RVT"/>
    <property type="match status" value="1"/>
</dbReference>
<dbReference type="InterPro" id="IPR026960">
    <property type="entry name" value="RVT-Znf"/>
</dbReference>
<keyword evidence="3" id="KW-1185">Reference proteome</keyword>
<name>A0AAV8FTH9_9POAL</name>